<keyword evidence="2" id="KW-1185">Reference proteome</keyword>
<gene>
    <name evidence="1" type="ORF">SAMN04487957_11051</name>
</gene>
<accession>A0A1H0LQ28</accession>
<dbReference type="STRING" id="419597.SAMN04487957_11051"/>
<dbReference type="RefSeq" id="WP_089680237.1">
    <property type="nucleotide sequence ID" value="NZ_FNIV01000010.1"/>
</dbReference>
<protein>
    <submittedName>
        <fullName evidence="1">Uncharacterized protein</fullName>
    </submittedName>
</protein>
<dbReference type="Proteomes" id="UP000199075">
    <property type="component" value="Unassembled WGS sequence"/>
</dbReference>
<organism evidence="1 2">
    <name type="scientific">Halomonas shengliensis</name>
    <dbReference type="NCBI Taxonomy" id="419597"/>
    <lineage>
        <taxon>Bacteria</taxon>
        <taxon>Pseudomonadati</taxon>
        <taxon>Pseudomonadota</taxon>
        <taxon>Gammaproteobacteria</taxon>
        <taxon>Oceanospirillales</taxon>
        <taxon>Halomonadaceae</taxon>
        <taxon>Halomonas</taxon>
    </lineage>
</organism>
<reference evidence="2" key="1">
    <citation type="submission" date="2016-10" db="EMBL/GenBank/DDBJ databases">
        <authorList>
            <person name="Varghese N."/>
            <person name="Submissions S."/>
        </authorList>
    </citation>
    <scope>NUCLEOTIDE SEQUENCE [LARGE SCALE GENOMIC DNA]</scope>
    <source>
        <strain evidence="2">CGMCC 1.6444</strain>
    </source>
</reference>
<sequence>MPVPSSMAQSRYQLVVTAPGDVTPAALAAVAEGLSRPVPDVAGAILRAPCVLVDDLDAETASALERLLLGLGLEAGITPHADPVAPPVALDVAVRVLDVACLPEITEGLAAFLGTSPQQAFALLATPPGLVLGGVGEAAVASLARRLGAGAEVIAAPRDDGPFDLHLAPGASLPNRLLPRLGIASASRREGVLPLGLSHHEARGLWASLGRTAGVQLVNRALLRWDLVLTTAAPVDSCHDPVTLDWLSRRFGIPEALAPRVLTQAPLALAEGWKTPEAEQARDEALGVGLDVTLEPAGFSRAGVVLVTPGEEAALRSVLARHALSVPARLPAVLAADLADLEARLLAHELARAGCRTRFIEAASPQEADNDPR</sequence>
<name>A0A1H0LQ28_9GAMM</name>
<evidence type="ECO:0000313" key="1">
    <source>
        <dbReference type="EMBL" id="SDO70163.1"/>
    </source>
</evidence>
<dbReference type="EMBL" id="FNIV01000010">
    <property type="protein sequence ID" value="SDO70163.1"/>
    <property type="molecule type" value="Genomic_DNA"/>
</dbReference>
<proteinExistence type="predicted"/>
<dbReference type="AlphaFoldDB" id="A0A1H0LQ28"/>
<evidence type="ECO:0000313" key="2">
    <source>
        <dbReference type="Proteomes" id="UP000199075"/>
    </source>
</evidence>
<dbReference type="OrthoDB" id="6154303at2"/>